<dbReference type="InterPro" id="IPR032710">
    <property type="entry name" value="NTF2-like_dom_sf"/>
</dbReference>
<evidence type="ECO:0000313" key="2">
    <source>
        <dbReference type="Proteomes" id="UP000799767"/>
    </source>
</evidence>
<dbReference type="Proteomes" id="UP000799767">
    <property type="component" value="Unassembled WGS sequence"/>
</dbReference>
<dbReference type="OrthoDB" id="10264449at2759"/>
<reference evidence="1" key="1">
    <citation type="journal article" date="2020" name="Stud. Mycol.">
        <title>101 Dothideomycetes genomes: a test case for predicting lifestyles and emergence of pathogens.</title>
        <authorList>
            <person name="Haridas S."/>
            <person name="Albert R."/>
            <person name="Binder M."/>
            <person name="Bloem J."/>
            <person name="Labutti K."/>
            <person name="Salamov A."/>
            <person name="Andreopoulos B."/>
            <person name="Baker S."/>
            <person name="Barry K."/>
            <person name="Bills G."/>
            <person name="Bluhm B."/>
            <person name="Cannon C."/>
            <person name="Castanera R."/>
            <person name="Culley D."/>
            <person name="Daum C."/>
            <person name="Ezra D."/>
            <person name="Gonzalez J."/>
            <person name="Henrissat B."/>
            <person name="Kuo A."/>
            <person name="Liang C."/>
            <person name="Lipzen A."/>
            <person name="Lutzoni F."/>
            <person name="Magnuson J."/>
            <person name="Mondo S."/>
            <person name="Nolan M."/>
            <person name="Ohm R."/>
            <person name="Pangilinan J."/>
            <person name="Park H.-J."/>
            <person name="Ramirez L."/>
            <person name="Alfaro M."/>
            <person name="Sun H."/>
            <person name="Tritt A."/>
            <person name="Yoshinaga Y."/>
            <person name="Zwiers L.-H."/>
            <person name="Turgeon B."/>
            <person name="Goodwin S."/>
            <person name="Spatafora J."/>
            <person name="Crous P."/>
            <person name="Grigoriev I."/>
        </authorList>
    </citation>
    <scope>NUCLEOTIDE SEQUENCE</scope>
    <source>
        <strain evidence="1">CBS 113389</strain>
    </source>
</reference>
<protein>
    <recommendedName>
        <fullName evidence="3">SnoaL-like domain-containing protein</fullName>
    </recommendedName>
</protein>
<dbReference type="EMBL" id="MU001634">
    <property type="protein sequence ID" value="KAF2484452.1"/>
    <property type="molecule type" value="Genomic_DNA"/>
</dbReference>
<gene>
    <name evidence="1" type="ORF">BDY17DRAFT_128673</name>
</gene>
<dbReference type="SUPFAM" id="SSF54427">
    <property type="entry name" value="NTF2-like"/>
    <property type="match status" value="1"/>
</dbReference>
<dbReference type="RefSeq" id="XP_033591021.1">
    <property type="nucleotide sequence ID" value="XM_033729389.1"/>
</dbReference>
<dbReference type="AlphaFoldDB" id="A0A6A6PWN7"/>
<sequence>MGTHPAAGHFTSLQDWKDNALGVANGFLSEPLKLTLVNVVGGGEQEWAFIELKADATCKNGMAYPQRYAWALKFDKKGIVVQATAYLDSALVQKCYDANS</sequence>
<organism evidence="1 2">
    <name type="scientific">Neohortaea acidophila</name>
    <dbReference type="NCBI Taxonomy" id="245834"/>
    <lineage>
        <taxon>Eukaryota</taxon>
        <taxon>Fungi</taxon>
        <taxon>Dikarya</taxon>
        <taxon>Ascomycota</taxon>
        <taxon>Pezizomycotina</taxon>
        <taxon>Dothideomycetes</taxon>
        <taxon>Dothideomycetidae</taxon>
        <taxon>Mycosphaerellales</taxon>
        <taxon>Teratosphaeriaceae</taxon>
        <taxon>Neohortaea</taxon>
    </lineage>
</organism>
<name>A0A6A6PWN7_9PEZI</name>
<keyword evidence="2" id="KW-1185">Reference proteome</keyword>
<dbReference type="Gene3D" id="3.10.450.50">
    <property type="match status" value="1"/>
</dbReference>
<accession>A0A6A6PWN7</accession>
<evidence type="ECO:0008006" key="3">
    <source>
        <dbReference type="Google" id="ProtNLM"/>
    </source>
</evidence>
<proteinExistence type="predicted"/>
<evidence type="ECO:0000313" key="1">
    <source>
        <dbReference type="EMBL" id="KAF2484452.1"/>
    </source>
</evidence>
<dbReference type="GeneID" id="54470391"/>